<comment type="similarity">
    <text evidence="1">Belongs to the oligoribonuclease family.</text>
</comment>
<dbReference type="PANTHER" id="PTHR11046:SF0">
    <property type="entry name" value="OLIGORIBONUCLEASE, MITOCHONDRIAL"/>
    <property type="match status" value="1"/>
</dbReference>
<dbReference type="InterPro" id="IPR013520">
    <property type="entry name" value="Ribonucl_H"/>
</dbReference>
<protein>
    <recommendedName>
        <fullName evidence="6">Oligoribonuclease</fullName>
    </recommendedName>
</protein>
<keyword evidence="4" id="KW-0269">Exonuclease</keyword>
<evidence type="ECO:0000256" key="7">
    <source>
        <dbReference type="SAM" id="MobiDB-lite"/>
    </source>
</evidence>
<dbReference type="InterPro" id="IPR012337">
    <property type="entry name" value="RNaseH-like_sf"/>
</dbReference>
<evidence type="ECO:0000256" key="5">
    <source>
        <dbReference type="ARBA" id="ARBA00057155"/>
    </source>
</evidence>
<dbReference type="CDD" id="cd06135">
    <property type="entry name" value="Orn"/>
    <property type="match status" value="1"/>
</dbReference>
<proteinExistence type="inferred from homology"/>
<dbReference type="NCBIfam" id="NF003765">
    <property type="entry name" value="PRK05359.1"/>
    <property type="match status" value="1"/>
</dbReference>
<accession>A0A3N4Z367</accession>
<evidence type="ECO:0000256" key="3">
    <source>
        <dbReference type="ARBA" id="ARBA00022801"/>
    </source>
</evidence>
<dbReference type="InterPro" id="IPR036397">
    <property type="entry name" value="RNaseH_sf"/>
</dbReference>
<dbReference type="RefSeq" id="WP_281274875.1">
    <property type="nucleotide sequence ID" value="NZ_RKRA01000001.1"/>
</dbReference>
<dbReference type="Gene3D" id="3.30.420.10">
    <property type="entry name" value="Ribonuclease H-like superfamily/Ribonuclease H"/>
    <property type="match status" value="1"/>
</dbReference>
<feature type="domain" description="Exonuclease" evidence="8">
    <location>
        <begin position="10"/>
        <end position="184"/>
    </location>
</feature>
<name>A0A3N4Z367_9MICO</name>
<sequence>MSRNPSPQDPIVWIDCEMTGLDLVKDALVEVAVVVTDSELTPLDAGIDVVIAPTPGSVEQMEEVVRIMHTESGLLDELAGGTTMEAAQRAVLDYVRRWVPEPRKAPLAGNSVGTDRSFLARDMPELVDHLHYRIIDVSSIKELARRWYPRAYYQSPAKNGGHRALADILESIDELRYYRSVLFPAGDGPDSATARKAAAAVTAAPTALAVARHAELAAQPAAGPTGEPAAGPTGEPAAPGE</sequence>
<evidence type="ECO:0000256" key="4">
    <source>
        <dbReference type="ARBA" id="ARBA00022839"/>
    </source>
</evidence>
<keyword evidence="2" id="KW-0540">Nuclease</keyword>
<evidence type="ECO:0000256" key="2">
    <source>
        <dbReference type="ARBA" id="ARBA00022722"/>
    </source>
</evidence>
<dbReference type="Proteomes" id="UP000280726">
    <property type="component" value="Unassembled WGS sequence"/>
</dbReference>
<dbReference type="GO" id="GO:0003676">
    <property type="term" value="F:nucleic acid binding"/>
    <property type="evidence" value="ECO:0007669"/>
    <property type="project" value="InterPro"/>
</dbReference>
<reference evidence="9 10" key="1">
    <citation type="submission" date="2018-11" db="EMBL/GenBank/DDBJ databases">
        <title>Sequencing the genomes of 1000 actinobacteria strains.</title>
        <authorList>
            <person name="Klenk H.-P."/>
        </authorList>
    </citation>
    <scope>NUCLEOTIDE SEQUENCE [LARGE SCALE GENOMIC DNA]</scope>
    <source>
        <strain evidence="9 10">DSM 14418</strain>
    </source>
</reference>
<keyword evidence="10" id="KW-1185">Reference proteome</keyword>
<dbReference type="FunFam" id="3.30.420.10:FF:000003">
    <property type="entry name" value="Oligoribonuclease"/>
    <property type="match status" value="1"/>
</dbReference>
<gene>
    <name evidence="9" type="ORF">EDD32_2212</name>
</gene>
<dbReference type="PANTHER" id="PTHR11046">
    <property type="entry name" value="OLIGORIBONUCLEASE, MITOCHONDRIAL"/>
    <property type="match status" value="1"/>
</dbReference>
<evidence type="ECO:0000259" key="8">
    <source>
        <dbReference type="SMART" id="SM00479"/>
    </source>
</evidence>
<dbReference type="SMART" id="SM00479">
    <property type="entry name" value="EXOIII"/>
    <property type="match status" value="1"/>
</dbReference>
<dbReference type="SUPFAM" id="SSF53098">
    <property type="entry name" value="Ribonuclease H-like"/>
    <property type="match status" value="1"/>
</dbReference>
<dbReference type="InterPro" id="IPR022894">
    <property type="entry name" value="Oligoribonuclease"/>
</dbReference>
<evidence type="ECO:0000313" key="10">
    <source>
        <dbReference type="Proteomes" id="UP000280726"/>
    </source>
</evidence>
<keyword evidence="3" id="KW-0378">Hydrolase</keyword>
<organism evidence="9 10">
    <name type="scientific">Georgenia muralis</name>
    <dbReference type="NCBI Taxonomy" id="154117"/>
    <lineage>
        <taxon>Bacteria</taxon>
        <taxon>Bacillati</taxon>
        <taxon>Actinomycetota</taxon>
        <taxon>Actinomycetes</taxon>
        <taxon>Micrococcales</taxon>
        <taxon>Bogoriellaceae</taxon>
        <taxon>Georgenia</taxon>
    </lineage>
</organism>
<comment type="caution">
    <text evidence="9">The sequence shown here is derived from an EMBL/GenBank/DDBJ whole genome shotgun (WGS) entry which is preliminary data.</text>
</comment>
<feature type="region of interest" description="Disordered" evidence="7">
    <location>
        <begin position="215"/>
        <end position="241"/>
    </location>
</feature>
<comment type="function">
    <text evidence="5">3'-to-5' exoribonuclease specific for small oligoribonucleotides.</text>
</comment>
<dbReference type="GO" id="GO:0000175">
    <property type="term" value="F:3'-5'-RNA exonuclease activity"/>
    <property type="evidence" value="ECO:0007669"/>
    <property type="project" value="InterPro"/>
</dbReference>
<evidence type="ECO:0000256" key="1">
    <source>
        <dbReference type="ARBA" id="ARBA00009921"/>
    </source>
</evidence>
<evidence type="ECO:0000313" key="9">
    <source>
        <dbReference type="EMBL" id="RPF27719.1"/>
    </source>
</evidence>
<dbReference type="Pfam" id="PF00929">
    <property type="entry name" value="RNase_T"/>
    <property type="match status" value="1"/>
</dbReference>
<evidence type="ECO:0000256" key="6">
    <source>
        <dbReference type="ARBA" id="ARBA00070964"/>
    </source>
</evidence>
<dbReference type="EMBL" id="RKRA01000001">
    <property type="protein sequence ID" value="RPF27719.1"/>
    <property type="molecule type" value="Genomic_DNA"/>
</dbReference>
<dbReference type="AlphaFoldDB" id="A0A3N4Z367"/>